<feature type="domain" description="RING-type" evidence="22">
    <location>
        <begin position="25"/>
        <end position="64"/>
    </location>
</feature>
<keyword evidence="15" id="KW-0539">Nucleus</keyword>
<dbReference type="PANTHER" id="PTHR14134">
    <property type="entry name" value="E3 UBIQUITIN-PROTEIN LIGASE RAD18"/>
    <property type="match status" value="1"/>
</dbReference>
<comment type="pathway">
    <text evidence="3">Protein modification; protein ubiquitination.</text>
</comment>
<evidence type="ECO:0000256" key="19">
    <source>
        <dbReference type="PROSITE-ProRule" id="PRU00175"/>
    </source>
</evidence>
<dbReference type="InParanoid" id="I1BJU8"/>
<evidence type="ECO:0000256" key="7">
    <source>
        <dbReference type="ARBA" id="ARBA00022679"/>
    </source>
</evidence>
<dbReference type="GO" id="GO:0008270">
    <property type="term" value="F:zinc ion binding"/>
    <property type="evidence" value="ECO:0007669"/>
    <property type="project" value="UniProtKB-KW"/>
</dbReference>
<keyword evidence="14 20" id="KW-0234">DNA repair</keyword>
<keyword evidence="9 20" id="KW-0227">DNA damage</keyword>
<dbReference type="AlphaFoldDB" id="I1BJU8"/>
<evidence type="ECO:0000313" key="25">
    <source>
        <dbReference type="Proteomes" id="UP000009138"/>
    </source>
</evidence>
<keyword evidence="11" id="KW-0833">Ubl conjugation pathway</keyword>
<dbReference type="GO" id="GO:0061630">
    <property type="term" value="F:ubiquitin protein ligase activity"/>
    <property type="evidence" value="ECO:0007669"/>
    <property type="project" value="UniProtKB-EC"/>
</dbReference>
<evidence type="ECO:0000256" key="14">
    <source>
        <dbReference type="ARBA" id="ARBA00023204"/>
    </source>
</evidence>
<evidence type="ECO:0000256" key="18">
    <source>
        <dbReference type="ARBA" id="ARBA00082369"/>
    </source>
</evidence>
<dbReference type="GO" id="GO:0006301">
    <property type="term" value="P:DNA damage tolerance"/>
    <property type="evidence" value="ECO:0007669"/>
    <property type="project" value="InterPro"/>
</dbReference>
<evidence type="ECO:0000256" key="10">
    <source>
        <dbReference type="ARBA" id="ARBA00022771"/>
    </source>
</evidence>
<evidence type="ECO:0000256" key="21">
    <source>
        <dbReference type="SAM" id="MobiDB-lite"/>
    </source>
</evidence>
<dbReference type="OMA" id="LANDSKC"/>
<dbReference type="InterPro" id="IPR001841">
    <property type="entry name" value="Znf_RING"/>
</dbReference>
<evidence type="ECO:0000256" key="8">
    <source>
        <dbReference type="ARBA" id="ARBA00022723"/>
    </source>
</evidence>
<feature type="compositionally biased region" description="Basic and acidic residues" evidence="21">
    <location>
        <begin position="130"/>
        <end position="141"/>
    </location>
</feature>
<dbReference type="InterPro" id="IPR017907">
    <property type="entry name" value="Znf_RING_CS"/>
</dbReference>
<evidence type="ECO:0000256" key="4">
    <source>
        <dbReference type="ARBA" id="ARBA00009506"/>
    </source>
</evidence>
<comment type="subcellular location">
    <subcellularLocation>
        <location evidence="2">Nucleus</location>
    </subcellularLocation>
</comment>
<dbReference type="GO" id="GO:0005634">
    <property type="term" value="C:nucleus"/>
    <property type="evidence" value="ECO:0007669"/>
    <property type="project" value="UniProtKB-SubCell"/>
</dbReference>
<dbReference type="EC" id="2.3.2.27" evidence="5"/>
<evidence type="ECO:0000256" key="9">
    <source>
        <dbReference type="ARBA" id="ARBA00022763"/>
    </source>
</evidence>
<accession>I1BJU8</accession>
<dbReference type="InterPro" id="IPR006642">
    <property type="entry name" value="Rad18_UBZ4"/>
</dbReference>
<dbReference type="InterPro" id="IPR013083">
    <property type="entry name" value="Znf_RING/FYVE/PHD"/>
</dbReference>
<dbReference type="SMART" id="SM00184">
    <property type="entry name" value="RING"/>
    <property type="match status" value="1"/>
</dbReference>
<evidence type="ECO:0000256" key="12">
    <source>
        <dbReference type="ARBA" id="ARBA00022833"/>
    </source>
</evidence>
<evidence type="ECO:0000256" key="1">
    <source>
        <dbReference type="ARBA" id="ARBA00000900"/>
    </source>
</evidence>
<dbReference type="SUPFAM" id="SSF57850">
    <property type="entry name" value="RING/U-box"/>
    <property type="match status" value="1"/>
</dbReference>
<dbReference type="eggNOG" id="KOG0287">
    <property type="taxonomic scope" value="Eukaryota"/>
</dbReference>
<gene>
    <name evidence="24" type="ORF">RO3G_01182</name>
</gene>
<evidence type="ECO:0000256" key="5">
    <source>
        <dbReference type="ARBA" id="ARBA00012483"/>
    </source>
</evidence>
<evidence type="ECO:0000256" key="20">
    <source>
        <dbReference type="PROSITE-ProRule" id="PRU01256"/>
    </source>
</evidence>
<evidence type="ECO:0000256" key="3">
    <source>
        <dbReference type="ARBA" id="ARBA00004906"/>
    </source>
</evidence>
<dbReference type="Pfam" id="PF13923">
    <property type="entry name" value="zf-C3HC4_2"/>
    <property type="match status" value="1"/>
</dbReference>
<feature type="domain" description="UBZ4-type" evidence="23">
    <location>
        <begin position="175"/>
        <end position="202"/>
    </location>
</feature>
<reference evidence="24 25" key="1">
    <citation type="journal article" date="2009" name="PLoS Genet.">
        <title>Genomic analysis of the basal lineage fungus Rhizopus oryzae reveals a whole-genome duplication.</title>
        <authorList>
            <person name="Ma L.-J."/>
            <person name="Ibrahim A.S."/>
            <person name="Skory C."/>
            <person name="Grabherr M.G."/>
            <person name="Burger G."/>
            <person name="Butler M."/>
            <person name="Elias M."/>
            <person name="Idnurm A."/>
            <person name="Lang B.F."/>
            <person name="Sone T."/>
            <person name="Abe A."/>
            <person name="Calvo S.E."/>
            <person name="Corrochano L.M."/>
            <person name="Engels R."/>
            <person name="Fu J."/>
            <person name="Hansberg W."/>
            <person name="Kim J.-M."/>
            <person name="Kodira C.D."/>
            <person name="Koehrsen M.J."/>
            <person name="Liu B."/>
            <person name="Miranda-Saavedra D."/>
            <person name="O'Leary S."/>
            <person name="Ortiz-Castellanos L."/>
            <person name="Poulter R."/>
            <person name="Rodriguez-Romero J."/>
            <person name="Ruiz-Herrera J."/>
            <person name="Shen Y.-Q."/>
            <person name="Zeng Q."/>
            <person name="Galagan J."/>
            <person name="Birren B.W."/>
            <person name="Cuomo C.A."/>
            <person name="Wickes B.L."/>
        </authorList>
    </citation>
    <scope>NUCLEOTIDE SEQUENCE [LARGE SCALE GENOMIC DNA]</scope>
    <source>
        <strain evidence="25">RA 99-880 / ATCC MYA-4621 / FGSC 9543 / NRRL 43880</strain>
    </source>
</reference>
<name>I1BJU8_RHIO9</name>
<evidence type="ECO:0000256" key="6">
    <source>
        <dbReference type="ARBA" id="ARBA00015551"/>
    </source>
</evidence>
<evidence type="ECO:0000256" key="2">
    <source>
        <dbReference type="ARBA" id="ARBA00004123"/>
    </source>
</evidence>
<proteinExistence type="inferred from homology"/>
<dbReference type="GeneID" id="93608154"/>
<dbReference type="GO" id="GO:0006513">
    <property type="term" value="P:protein monoubiquitination"/>
    <property type="evidence" value="ECO:0007669"/>
    <property type="project" value="InterPro"/>
</dbReference>
<dbReference type="FunFam" id="3.30.40.10:FF:000172">
    <property type="entry name" value="E3 ubiquitin-protein ligase RAD18"/>
    <property type="match status" value="1"/>
</dbReference>
<dbReference type="SMART" id="SM00734">
    <property type="entry name" value="ZnF_Rad18"/>
    <property type="match status" value="1"/>
</dbReference>
<dbReference type="GO" id="GO:0003697">
    <property type="term" value="F:single-stranded DNA binding"/>
    <property type="evidence" value="ECO:0007669"/>
    <property type="project" value="InterPro"/>
</dbReference>
<sequence>MSHSIDDPSDFQSSELQKLDEHLRCPICKELFTTAMMISTCSHSFCALCVHRCLSEEQLCPKCRKEAFSNSIVHNYDLDNVVHIWRLSSLANVHSLPNINQIHIDDDSDADFKPSSNSRSLSQVGTRRSTRLEKKEFRDLDSLPQSSQSNPQFESQSYSTLSLQDGNEPLKSTSMVQCPICTQLMKYVVLDKHLDGCTNGDSSIPPSPPPTPANNEPVASFGQRSNGALFMQSKIGFNKSSKSVNLGKKPGKVVYAMQKDKDMKKILKVCDRDVNKRFK</sequence>
<dbReference type="PANTHER" id="PTHR14134:SF2">
    <property type="entry name" value="E3 UBIQUITIN-PROTEIN LIGASE RAD18"/>
    <property type="match status" value="1"/>
</dbReference>
<dbReference type="Proteomes" id="UP000009138">
    <property type="component" value="Unassembled WGS sequence"/>
</dbReference>
<feature type="compositionally biased region" description="Polar residues" evidence="21">
    <location>
        <begin position="114"/>
        <end position="127"/>
    </location>
</feature>
<dbReference type="GO" id="GO:0097505">
    <property type="term" value="C:Rad6-Rad18 complex"/>
    <property type="evidence" value="ECO:0007669"/>
    <property type="project" value="TreeGrafter"/>
</dbReference>
<evidence type="ECO:0000259" key="22">
    <source>
        <dbReference type="PROSITE" id="PS50089"/>
    </source>
</evidence>
<keyword evidence="13" id="KW-0238">DNA-binding</keyword>
<evidence type="ECO:0000256" key="13">
    <source>
        <dbReference type="ARBA" id="ARBA00023125"/>
    </source>
</evidence>
<dbReference type="RefSeq" id="XP_067511874.1">
    <property type="nucleotide sequence ID" value="XM_067655773.1"/>
</dbReference>
<dbReference type="GO" id="GO:0006281">
    <property type="term" value="P:DNA repair"/>
    <property type="evidence" value="ECO:0007669"/>
    <property type="project" value="UniProtKB-KW"/>
</dbReference>
<dbReference type="InterPro" id="IPR039577">
    <property type="entry name" value="Rad18"/>
</dbReference>
<dbReference type="VEuPathDB" id="FungiDB:RO3G_01182"/>
<keyword evidence="12" id="KW-0862">Zinc</keyword>
<comment type="catalytic activity">
    <reaction evidence="1">
        <text>S-ubiquitinyl-[E2 ubiquitin-conjugating enzyme]-L-cysteine + [acceptor protein]-L-lysine = [E2 ubiquitin-conjugating enzyme]-L-cysteine + N(6)-ubiquitinyl-[acceptor protein]-L-lysine.</text>
        <dbReference type="EC" id="2.3.2.27"/>
    </reaction>
</comment>
<evidence type="ECO:0000259" key="23">
    <source>
        <dbReference type="PROSITE" id="PS51908"/>
    </source>
</evidence>
<comment type="similarity">
    <text evidence="4">Belongs to the RAD18 family.</text>
</comment>
<dbReference type="PROSITE" id="PS51908">
    <property type="entry name" value="ZF_UBZ4"/>
    <property type="match status" value="1"/>
</dbReference>
<evidence type="ECO:0000256" key="15">
    <source>
        <dbReference type="ARBA" id="ARBA00023242"/>
    </source>
</evidence>
<keyword evidence="10 19" id="KW-0863">Zinc-finger</keyword>
<evidence type="ECO:0000256" key="16">
    <source>
        <dbReference type="ARBA" id="ARBA00031783"/>
    </source>
</evidence>
<dbReference type="OrthoDB" id="9049620at2759"/>
<evidence type="ECO:0000313" key="24">
    <source>
        <dbReference type="EMBL" id="EIE76478.1"/>
    </source>
</evidence>
<protein>
    <recommendedName>
        <fullName evidence="6">Postreplication repair E3 ubiquitin-protein ligase RAD18</fullName>
        <ecNumber evidence="5">2.3.2.27</ecNumber>
    </recommendedName>
    <alternativeName>
        <fullName evidence="17">Postreplication repair E3 ubiquitin-protein ligase rad18</fullName>
    </alternativeName>
    <alternativeName>
        <fullName evidence="16 18">RING-type E3 ubiquitin transferase RAD18</fullName>
    </alternativeName>
</protein>
<evidence type="ECO:0000256" key="11">
    <source>
        <dbReference type="ARBA" id="ARBA00022786"/>
    </source>
</evidence>
<feature type="region of interest" description="Disordered" evidence="21">
    <location>
        <begin position="110"/>
        <end position="166"/>
    </location>
</feature>
<dbReference type="STRING" id="246409.I1BJU8"/>
<keyword evidence="25" id="KW-1185">Reference proteome</keyword>
<organism evidence="24 25">
    <name type="scientific">Rhizopus delemar (strain RA 99-880 / ATCC MYA-4621 / FGSC 9543 / NRRL 43880)</name>
    <name type="common">Mucormycosis agent</name>
    <name type="synonym">Rhizopus arrhizus var. delemar</name>
    <dbReference type="NCBI Taxonomy" id="246409"/>
    <lineage>
        <taxon>Eukaryota</taxon>
        <taxon>Fungi</taxon>
        <taxon>Fungi incertae sedis</taxon>
        <taxon>Mucoromycota</taxon>
        <taxon>Mucoromycotina</taxon>
        <taxon>Mucoromycetes</taxon>
        <taxon>Mucorales</taxon>
        <taxon>Mucorineae</taxon>
        <taxon>Rhizopodaceae</taxon>
        <taxon>Rhizopus</taxon>
    </lineage>
</organism>
<dbReference type="PROSITE" id="PS50089">
    <property type="entry name" value="ZF_RING_2"/>
    <property type="match status" value="1"/>
</dbReference>
<evidence type="ECO:0000256" key="17">
    <source>
        <dbReference type="ARBA" id="ARBA00074353"/>
    </source>
</evidence>
<keyword evidence="7" id="KW-0808">Transferase</keyword>
<feature type="compositionally biased region" description="Polar residues" evidence="21">
    <location>
        <begin position="143"/>
        <end position="166"/>
    </location>
</feature>
<dbReference type="PROSITE" id="PS00518">
    <property type="entry name" value="ZF_RING_1"/>
    <property type="match status" value="1"/>
</dbReference>
<keyword evidence="8" id="KW-0479">Metal-binding</keyword>
<dbReference type="EMBL" id="CH476732">
    <property type="protein sequence ID" value="EIE76478.1"/>
    <property type="molecule type" value="Genomic_DNA"/>
</dbReference>
<dbReference type="Gene3D" id="3.30.40.10">
    <property type="entry name" value="Zinc/RING finger domain, C3HC4 (zinc finger)"/>
    <property type="match status" value="1"/>
</dbReference>